<keyword evidence="7" id="KW-1185">Reference proteome</keyword>
<evidence type="ECO:0000256" key="3">
    <source>
        <dbReference type="SAM" id="MobiDB-lite"/>
    </source>
</evidence>
<dbReference type="PANTHER" id="PTHR31001:SF90">
    <property type="entry name" value="CENTROMERE DNA-BINDING PROTEIN COMPLEX CBF3 SUBUNIT B"/>
    <property type="match status" value="1"/>
</dbReference>
<dbReference type="InterPro" id="IPR001138">
    <property type="entry name" value="Zn2Cys6_DnaBD"/>
</dbReference>
<dbReference type="GO" id="GO:0005634">
    <property type="term" value="C:nucleus"/>
    <property type="evidence" value="ECO:0007669"/>
    <property type="project" value="UniProtKB-SubCell"/>
</dbReference>
<evidence type="ECO:0000313" key="6">
    <source>
        <dbReference type="EMBL" id="OCB92095.1"/>
    </source>
</evidence>
<dbReference type="SUPFAM" id="SSF57701">
    <property type="entry name" value="Zn2/Cys6 DNA-binding domain"/>
    <property type="match status" value="1"/>
</dbReference>
<feature type="region of interest" description="Disordered" evidence="3">
    <location>
        <begin position="1265"/>
        <end position="1299"/>
    </location>
</feature>
<evidence type="ECO:0000256" key="2">
    <source>
        <dbReference type="ARBA" id="ARBA00023242"/>
    </source>
</evidence>
<feature type="region of interest" description="Disordered" evidence="3">
    <location>
        <begin position="1039"/>
        <end position="1096"/>
    </location>
</feature>
<dbReference type="CDD" id="cd12148">
    <property type="entry name" value="fungal_TF_MHR"/>
    <property type="match status" value="1"/>
</dbReference>
<keyword evidence="2" id="KW-0539">Nucleus</keyword>
<dbReference type="SMART" id="SM00066">
    <property type="entry name" value="GAL4"/>
    <property type="match status" value="1"/>
</dbReference>
<dbReference type="PROSITE" id="PS50048">
    <property type="entry name" value="ZN2_CY6_FUNGAL_2"/>
    <property type="match status" value="1"/>
</dbReference>
<feature type="compositionally biased region" description="Polar residues" evidence="3">
    <location>
        <begin position="1063"/>
        <end position="1074"/>
    </location>
</feature>
<feature type="compositionally biased region" description="Polar residues" evidence="3">
    <location>
        <begin position="49"/>
        <end position="59"/>
    </location>
</feature>
<evidence type="ECO:0000256" key="4">
    <source>
        <dbReference type="SAM" id="Phobius"/>
    </source>
</evidence>
<dbReference type="PANTHER" id="PTHR31001">
    <property type="entry name" value="UNCHARACTERIZED TRANSCRIPTIONAL REGULATORY PROTEIN"/>
    <property type="match status" value="1"/>
</dbReference>
<feature type="compositionally biased region" description="Polar residues" evidence="3">
    <location>
        <begin position="92"/>
        <end position="106"/>
    </location>
</feature>
<dbReference type="InterPro" id="IPR050613">
    <property type="entry name" value="Sec_Metabolite_Reg"/>
</dbReference>
<evidence type="ECO:0000256" key="1">
    <source>
        <dbReference type="ARBA" id="ARBA00004123"/>
    </source>
</evidence>
<protein>
    <recommendedName>
        <fullName evidence="5">Zn(2)-C6 fungal-type domain-containing protein</fullName>
    </recommendedName>
</protein>
<proteinExistence type="predicted"/>
<keyword evidence="4" id="KW-1133">Transmembrane helix</keyword>
<dbReference type="Gene3D" id="4.10.240.10">
    <property type="entry name" value="Zn(2)-C6 fungal-type DNA-binding domain"/>
    <property type="match status" value="1"/>
</dbReference>
<dbReference type="InterPro" id="IPR036864">
    <property type="entry name" value="Zn2-C6_fun-type_DNA-bd_sf"/>
</dbReference>
<feature type="region of interest" description="Disordered" evidence="3">
    <location>
        <begin position="1306"/>
        <end position="1325"/>
    </location>
</feature>
<feature type="region of interest" description="Disordered" evidence="3">
    <location>
        <begin position="509"/>
        <end position="535"/>
    </location>
</feature>
<dbReference type="OrthoDB" id="2269373at2759"/>
<dbReference type="Pfam" id="PF00172">
    <property type="entry name" value="Zn_clus"/>
    <property type="match status" value="1"/>
</dbReference>
<feature type="region of interest" description="Disordered" evidence="3">
    <location>
        <begin position="280"/>
        <end position="301"/>
    </location>
</feature>
<feature type="domain" description="Zn(2)-C6 fungal-type" evidence="5">
    <location>
        <begin position="116"/>
        <end position="147"/>
    </location>
</feature>
<feature type="region of interest" description="Disordered" evidence="3">
    <location>
        <begin position="221"/>
        <end position="248"/>
    </location>
</feature>
<dbReference type="GO" id="GO:0000981">
    <property type="term" value="F:DNA-binding transcription factor activity, RNA polymerase II-specific"/>
    <property type="evidence" value="ECO:0007669"/>
    <property type="project" value="InterPro"/>
</dbReference>
<feature type="compositionally biased region" description="Polar residues" evidence="3">
    <location>
        <begin position="1285"/>
        <end position="1298"/>
    </location>
</feature>
<feature type="region of interest" description="Disordered" evidence="3">
    <location>
        <begin position="42"/>
        <end position="106"/>
    </location>
</feature>
<dbReference type="CDD" id="cd00067">
    <property type="entry name" value="GAL4"/>
    <property type="match status" value="1"/>
</dbReference>
<comment type="subcellular location">
    <subcellularLocation>
        <location evidence="1">Nucleus</location>
    </subcellularLocation>
</comment>
<evidence type="ECO:0000313" key="7">
    <source>
        <dbReference type="Proteomes" id="UP000757232"/>
    </source>
</evidence>
<feature type="compositionally biased region" description="Basic and acidic residues" evidence="3">
    <location>
        <begin position="1046"/>
        <end position="1058"/>
    </location>
</feature>
<dbReference type="PROSITE" id="PS00463">
    <property type="entry name" value="ZN2_CY6_FUNGAL_1"/>
    <property type="match status" value="1"/>
</dbReference>
<feature type="compositionally biased region" description="Polar residues" evidence="3">
    <location>
        <begin position="280"/>
        <end position="291"/>
    </location>
</feature>
<feature type="compositionally biased region" description="Low complexity" evidence="3">
    <location>
        <begin position="1309"/>
        <end position="1321"/>
    </location>
</feature>
<feature type="compositionally biased region" description="Polar residues" evidence="3">
    <location>
        <begin position="519"/>
        <end position="528"/>
    </location>
</feature>
<gene>
    <name evidence="6" type="ORF">A7U60_g577</name>
</gene>
<keyword evidence="4" id="KW-0472">Membrane</keyword>
<dbReference type="GO" id="GO:0008270">
    <property type="term" value="F:zinc ion binding"/>
    <property type="evidence" value="ECO:0007669"/>
    <property type="project" value="InterPro"/>
</dbReference>
<dbReference type="Proteomes" id="UP000757232">
    <property type="component" value="Unassembled WGS sequence"/>
</dbReference>
<name>A0A9Q5I5K0_SANBA</name>
<sequence length="1345" mass="145790">MDHQKVDSAPRALVLRFFIHVLLYLGAFCHWECPGQSKESMIMHGRGNTGHTNESNSSGFPRDDDESTKSEAGTGNDAAGSGRTFDARPDTRQSSSISMTNLGNNAPTMRSRVTVVCAECKKQKLKCDRRIPCESCVKRNTVARCIYTPAAIEKVDMTSINNRLRVVEGSLNALGVPTQGHPQSFAAFPSLNVQHTGALPFLNAGASGFSPTAAQAANLAIKSSRRKDEEPSGAADGSGLNAPPPPQILALANDSRCASAVAPLDGTTALWMREITGETGQVSSDGASMNRSLRHEEPRPRSVSAIMGYNKSLKVDLRPIDRECFGSNPAFGCGTGQDLDAHQLLSLHAGLGISSSSGESAGRSPEAEAEHRSHKVLYAADSLASIYTPLADQLLAQFPSRRRRREMLLRLGTAFMVEGISCVPFGAFCESIETMLSSALSLHEVSSEDSVHPPIPSFSAIAEAAAGLAVGALIWASEPSVAGTTHDEALRRIICRTIDPFLSAAAAHSLRAPPGGKSPSRSTTQSNADLRHDEDELERPNAEEAFALYRLAQLVLSIHTARHGHAALDISLIHARILSAHYLFVAQKTSVERSDALLPPEFPPLVGALIWEARGMGLGIDPDEFDQVGGTAHNAVADGGNDPSIPVKREDGVEILGGLPQGKRMSLFVKEVRRRMWWWIIWLDFLVSDAYGYNAAILPGEYSTCLPANVDDTCFRPSSVVLPPPDDDCFEKNIAFLITKLRLLEIAKQVPVRTFRSGVVPKSVEDIDNATIATTQKLADDIMQWLDELPESFKLNANDSDSPPVMFSQLPTAPLRPPSQVEEERKAGKAMLIAQRCDMAFHGYHTLIRLFTPRLPSSTLPTTRSREGFLWPGDKTMSADRQLAALKVIQPALALVHAAEVQMTCAPDLSRAIYHMYLFPRRLFDAAVVLAYTAIQHPLYTAPIVIEAVRTARNILSRILQGTAAGDDVSENRETEAEWVVEILLERAEKAKTQSTPIMAGVKRKHSEIEAEIDQPYSPFRFPFMGTGIINVYEAPGMVSVPSRGPTDRSNERDEVIPDRSQPCATPSTRANSGSRKDDARSRKPTNIVSEHRERSVPAVSIRQRIRDSRAKVDVPRVGLNPLESGFRSPSSLMLPPQSVSQQAQRTISSGPSVSPSPLGFASEAMSASPISPAAHYDLVQGPRASSGMNNGLFATNAIPSGSIPFQGPQALSATHQYPAPAMSGPAFGAPLHFQHRQNRELPMPEVSPISTPEGGIQYNVRSAHPSPTVQRVQESERIGDARSWTPSSYGDQGQNDLNRPHAVETFPSSQQGQSGAWAGGENMHSGDLPQPWNMGLFTNWHHDS</sequence>
<dbReference type="EMBL" id="LNZH02000034">
    <property type="protein sequence ID" value="OCB92095.1"/>
    <property type="molecule type" value="Genomic_DNA"/>
</dbReference>
<evidence type="ECO:0000259" key="5">
    <source>
        <dbReference type="PROSITE" id="PS50048"/>
    </source>
</evidence>
<feature type="transmembrane region" description="Helical" evidence="4">
    <location>
        <begin position="12"/>
        <end position="31"/>
    </location>
</feature>
<accession>A0A9Q5I5K0</accession>
<comment type="caution">
    <text evidence="6">The sequence shown here is derived from an EMBL/GenBank/DDBJ whole genome shotgun (WGS) entry which is preliminary data.</text>
</comment>
<organism evidence="6 7">
    <name type="scientific">Sanghuangporus baumii</name>
    <name type="common">Phellinus baumii</name>
    <dbReference type="NCBI Taxonomy" id="108892"/>
    <lineage>
        <taxon>Eukaryota</taxon>
        <taxon>Fungi</taxon>
        <taxon>Dikarya</taxon>
        <taxon>Basidiomycota</taxon>
        <taxon>Agaricomycotina</taxon>
        <taxon>Agaricomycetes</taxon>
        <taxon>Hymenochaetales</taxon>
        <taxon>Hymenochaetaceae</taxon>
        <taxon>Sanghuangporus</taxon>
    </lineage>
</organism>
<keyword evidence="4" id="KW-0812">Transmembrane</keyword>
<reference evidence="6" key="1">
    <citation type="submission" date="2016-06" db="EMBL/GenBank/DDBJ databases">
        <title>Draft Genome sequence of the fungus Inonotus baumii.</title>
        <authorList>
            <person name="Zhu H."/>
            <person name="Lin W."/>
        </authorList>
    </citation>
    <scope>NUCLEOTIDE SEQUENCE</scope>
    <source>
        <strain evidence="6">821</strain>
    </source>
</reference>